<feature type="transmembrane region" description="Helical" evidence="2">
    <location>
        <begin position="99"/>
        <end position="120"/>
    </location>
</feature>
<keyword evidence="2" id="KW-0472">Membrane</keyword>
<comment type="caution">
    <text evidence="3">The sequence shown here is derived from an EMBL/GenBank/DDBJ whole genome shotgun (WGS) entry which is preliminary data.</text>
</comment>
<feature type="transmembrane region" description="Helical" evidence="2">
    <location>
        <begin position="132"/>
        <end position="151"/>
    </location>
</feature>
<evidence type="ECO:0000256" key="1">
    <source>
        <dbReference type="SAM" id="MobiDB-lite"/>
    </source>
</evidence>
<sequence>MNSVQDKCKNMSNQNYNGSKISIIPNTAPYKFMRGFMCFITVSLSMLYLIFSCSFAIKYRPLVFDNILTETIKGTIKGSNGEYIQWIATIPTGLVSRTVAIICVVMFLIFGVYTMLFSFYTACKKYKFIQPWHFMLLSAMSCVGGLISIFLSNKFAVVEEFTHKKDCLLQSVVSNDCSVAIGNNEIYAYDICKAVESFCLDENASMSRYYAKAITVAVVSFIVSVLSFAYGIILLRLKMKYSKKLALMNEKNAISEKTKSDLEMSNSLSICQYEKDNSGISCQNNQSGSGYSTADNTNVMNSTKTNVYCPNISNDSCKAIQPYQNEARSIPMGIVVTTTTSKQCHIAAHRNANSQVITSNMGNTIGNSAMSCANSIQHSCYNGNLNHNRNPHLGLSLQQYHHHHHHRHHHHGPNHGNRLHHNQFL</sequence>
<feature type="transmembrane region" description="Helical" evidence="2">
    <location>
        <begin position="36"/>
        <end position="57"/>
    </location>
</feature>
<dbReference type="EMBL" id="JIBK01000004">
    <property type="protein sequence ID" value="POM82535.1"/>
    <property type="molecule type" value="Genomic_DNA"/>
</dbReference>
<protein>
    <submittedName>
        <fullName evidence="3">Uncharacterized protein</fullName>
    </submittedName>
</protein>
<feature type="transmembrane region" description="Helical" evidence="2">
    <location>
        <begin position="213"/>
        <end position="235"/>
    </location>
</feature>
<keyword evidence="2" id="KW-0812">Transmembrane</keyword>
<dbReference type="Proteomes" id="UP000236928">
    <property type="component" value="Unassembled WGS sequence"/>
</dbReference>
<dbReference type="VEuPathDB" id="CryptoDB:CmeUKMEL1_02880"/>
<dbReference type="AlphaFoldDB" id="A0A2P4YXL1"/>
<keyword evidence="4" id="KW-1185">Reference proteome</keyword>
<reference evidence="3 4" key="1">
    <citation type="submission" date="2014-04" db="EMBL/GenBank/DDBJ databases">
        <title>Comparative Genomics of Cryptosporidium Species.</title>
        <authorList>
            <person name="Silva J.C."/>
            <person name="Su Q."/>
            <person name="Chalmers R."/>
            <person name="Chibucos M.C."/>
            <person name="Elwin K."/>
            <person name="Godinez A."/>
            <person name="Guo F."/>
            <person name="Huynh K."/>
            <person name="Orvis J."/>
            <person name="Ott S."/>
            <person name="Sadzewicz L."/>
            <person name="Sengamalay N."/>
            <person name="Shetty A."/>
            <person name="Sun M."/>
            <person name="Tallon L."/>
            <person name="Xiao L."/>
            <person name="Zhang H."/>
            <person name="Fraser C.M."/>
            <person name="Zhu G."/>
            <person name="Kissinger J."/>
            <person name="Widmer G."/>
        </authorList>
    </citation>
    <scope>NUCLEOTIDE SEQUENCE [LARGE SCALE GENOMIC DNA]</scope>
    <source>
        <strain evidence="3 4">UKMEL1</strain>
    </source>
</reference>
<dbReference type="OrthoDB" id="343964at2759"/>
<keyword evidence="2" id="KW-1133">Transmembrane helix</keyword>
<evidence type="ECO:0000256" key="2">
    <source>
        <dbReference type="SAM" id="Phobius"/>
    </source>
</evidence>
<proteinExistence type="predicted"/>
<evidence type="ECO:0000313" key="4">
    <source>
        <dbReference type="Proteomes" id="UP000236928"/>
    </source>
</evidence>
<organism evidence="3 4">
    <name type="scientific">Cryptosporidium meleagridis</name>
    <dbReference type="NCBI Taxonomy" id="93969"/>
    <lineage>
        <taxon>Eukaryota</taxon>
        <taxon>Sar</taxon>
        <taxon>Alveolata</taxon>
        <taxon>Apicomplexa</taxon>
        <taxon>Conoidasida</taxon>
        <taxon>Coccidia</taxon>
        <taxon>Eucoccidiorida</taxon>
        <taxon>Eimeriorina</taxon>
        <taxon>Cryptosporidiidae</taxon>
        <taxon>Cryptosporidium</taxon>
    </lineage>
</organism>
<feature type="region of interest" description="Disordered" evidence="1">
    <location>
        <begin position="399"/>
        <end position="425"/>
    </location>
</feature>
<gene>
    <name evidence="3" type="ORF">CmeUKMEL1_02880</name>
</gene>
<accession>A0A2P4YXL1</accession>
<name>A0A2P4YXL1_9CRYT</name>
<feature type="compositionally biased region" description="Basic residues" evidence="1">
    <location>
        <begin position="400"/>
        <end position="425"/>
    </location>
</feature>
<evidence type="ECO:0000313" key="3">
    <source>
        <dbReference type="EMBL" id="POM82535.1"/>
    </source>
</evidence>